<evidence type="ECO:0000259" key="5">
    <source>
        <dbReference type="Pfam" id="PF02357"/>
    </source>
</evidence>
<evidence type="ECO:0000256" key="3">
    <source>
        <dbReference type="ARBA" id="ARBA00023163"/>
    </source>
</evidence>
<accession>A0A9D1LG41</accession>
<protein>
    <submittedName>
        <fullName evidence="6">UpxY family transcription antiterminator</fullName>
    </submittedName>
</protein>
<dbReference type="InterPro" id="IPR043425">
    <property type="entry name" value="NusG-like"/>
</dbReference>
<keyword evidence="4" id="KW-1133">Transmembrane helix</keyword>
<sequence length="182" mass="21090">MDDNKPEIEKNWYVIRVTYNREMKVKAELDSLGVENFVPMAYRVVMRGDRRVRVLQPAVHNLIFIRMTREEMKNYKMTTRLPIRYMMNAEKNVPLVVPEWQMRNFIAVSGTNDEQLVYLDPQEIGLHKGDRVRVTGGIFCGLEGTFMRVRGDRRIVVSIPGVIAVATAFIHPSLIEKLPNVN</sequence>
<dbReference type="GO" id="GO:0031564">
    <property type="term" value="P:transcription antitermination"/>
    <property type="evidence" value="ECO:0007669"/>
    <property type="project" value="UniProtKB-KW"/>
</dbReference>
<reference evidence="6" key="2">
    <citation type="journal article" date="2021" name="PeerJ">
        <title>Extensive microbial diversity within the chicken gut microbiome revealed by metagenomics and culture.</title>
        <authorList>
            <person name="Gilroy R."/>
            <person name="Ravi A."/>
            <person name="Getino M."/>
            <person name="Pursley I."/>
            <person name="Horton D.L."/>
            <person name="Alikhan N.F."/>
            <person name="Baker D."/>
            <person name="Gharbi K."/>
            <person name="Hall N."/>
            <person name="Watson M."/>
            <person name="Adriaenssens E.M."/>
            <person name="Foster-Nyarko E."/>
            <person name="Jarju S."/>
            <person name="Secka A."/>
            <person name="Antonio M."/>
            <person name="Oren A."/>
            <person name="Chaudhuri R.R."/>
            <person name="La Ragione R."/>
            <person name="Hildebrand F."/>
            <person name="Pallen M.J."/>
        </authorList>
    </citation>
    <scope>NUCLEOTIDE SEQUENCE</scope>
    <source>
        <strain evidence="6">17073</strain>
    </source>
</reference>
<dbReference type="Gene3D" id="3.30.70.940">
    <property type="entry name" value="NusG, N-terminal domain"/>
    <property type="match status" value="1"/>
</dbReference>
<evidence type="ECO:0000313" key="7">
    <source>
        <dbReference type="Proteomes" id="UP000824076"/>
    </source>
</evidence>
<dbReference type="PANTHER" id="PTHR30265">
    <property type="entry name" value="RHO-INTERACTING TRANSCRIPTION TERMINATION FACTOR NUSG"/>
    <property type="match status" value="1"/>
</dbReference>
<reference evidence="6" key="1">
    <citation type="submission" date="2020-10" db="EMBL/GenBank/DDBJ databases">
        <authorList>
            <person name="Gilroy R."/>
        </authorList>
    </citation>
    <scope>NUCLEOTIDE SEQUENCE</scope>
    <source>
        <strain evidence="6">17073</strain>
    </source>
</reference>
<dbReference type="InterPro" id="IPR008991">
    <property type="entry name" value="Translation_prot_SH3-like_sf"/>
</dbReference>
<dbReference type="CDD" id="cd09895">
    <property type="entry name" value="NGN_SP_UpxY"/>
    <property type="match status" value="1"/>
</dbReference>
<dbReference type="EMBL" id="DVMS01000032">
    <property type="protein sequence ID" value="HIU38290.1"/>
    <property type="molecule type" value="Genomic_DNA"/>
</dbReference>
<keyword evidence="1" id="KW-0889">Transcription antitermination</keyword>
<feature type="transmembrane region" description="Helical" evidence="4">
    <location>
        <begin position="155"/>
        <end position="175"/>
    </location>
</feature>
<gene>
    <name evidence="6" type="ORF">IAD18_01325</name>
</gene>
<dbReference type="PANTHER" id="PTHR30265:SF4">
    <property type="entry name" value="KOW MOTIF FAMILY PROTEIN, EXPRESSED"/>
    <property type="match status" value="1"/>
</dbReference>
<proteinExistence type="predicted"/>
<keyword evidence="4" id="KW-0472">Membrane</keyword>
<dbReference type="InterPro" id="IPR006645">
    <property type="entry name" value="NGN-like_dom"/>
</dbReference>
<dbReference type="SUPFAM" id="SSF82679">
    <property type="entry name" value="N-utilization substance G protein NusG, N-terminal domain"/>
    <property type="match status" value="1"/>
</dbReference>
<evidence type="ECO:0000313" key="6">
    <source>
        <dbReference type="EMBL" id="HIU38290.1"/>
    </source>
</evidence>
<evidence type="ECO:0000256" key="4">
    <source>
        <dbReference type="SAM" id="Phobius"/>
    </source>
</evidence>
<dbReference type="InterPro" id="IPR036735">
    <property type="entry name" value="NGN_dom_sf"/>
</dbReference>
<evidence type="ECO:0000256" key="1">
    <source>
        <dbReference type="ARBA" id="ARBA00022814"/>
    </source>
</evidence>
<name>A0A9D1LG41_9BACT</name>
<dbReference type="AlphaFoldDB" id="A0A9D1LG41"/>
<dbReference type="GO" id="GO:0006354">
    <property type="term" value="P:DNA-templated transcription elongation"/>
    <property type="evidence" value="ECO:0007669"/>
    <property type="project" value="InterPro"/>
</dbReference>
<dbReference type="NCBIfam" id="NF033644">
    <property type="entry name" value="antiterm_UpxY"/>
    <property type="match status" value="1"/>
</dbReference>
<comment type="caution">
    <text evidence="6">The sequence shown here is derived from an EMBL/GenBank/DDBJ whole genome shotgun (WGS) entry which is preliminary data.</text>
</comment>
<dbReference type="Pfam" id="PF02357">
    <property type="entry name" value="NusG"/>
    <property type="match status" value="1"/>
</dbReference>
<organism evidence="6 7">
    <name type="scientific">Candidatus Limisoma intestinavium</name>
    <dbReference type="NCBI Taxonomy" id="2840856"/>
    <lineage>
        <taxon>Bacteria</taxon>
        <taxon>Pseudomonadati</taxon>
        <taxon>Bacteroidota</taxon>
        <taxon>Bacteroidia</taxon>
        <taxon>Bacteroidales</taxon>
        <taxon>Candidatus Limisoma</taxon>
    </lineage>
</organism>
<keyword evidence="3" id="KW-0804">Transcription</keyword>
<dbReference type="SUPFAM" id="SSF50104">
    <property type="entry name" value="Translation proteins SH3-like domain"/>
    <property type="match status" value="1"/>
</dbReference>
<evidence type="ECO:0000256" key="2">
    <source>
        <dbReference type="ARBA" id="ARBA00023015"/>
    </source>
</evidence>
<keyword evidence="4" id="KW-0812">Transmembrane</keyword>
<dbReference type="Proteomes" id="UP000824076">
    <property type="component" value="Unassembled WGS sequence"/>
</dbReference>
<feature type="domain" description="NusG-like N-terminal" evidence="5">
    <location>
        <begin position="10"/>
        <end position="105"/>
    </location>
</feature>
<keyword evidence="2" id="KW-0805">Transcription regulation</keyword>